<dbReference type="InterPro" id="IPR003107">
    <property type="entry name" value="HAT"/>
</dbReference>
<dbReference type="GO" id="GO:0006364">
    <property type="term" value="P:rRNA processing"/>
    <property type="evidence" value="ECO:0007669"/>
    <property type="project" value="UniProtKB-KW"/>
</dbReference>
<evidence type="ECO:0000259" key="14">
    <source>
        <dbReference type="PROSITE" id="PS50126"/>
    </source>
</evidence>
<accession>A0AAW1QDR6</accession>
<dbReference type="Pfam" id="PF23459">
    <property type="entry name" value="S1_RRP5"/>
    <property type="match status" value="2"/>
</dbReference>
<feature type="compositionally biased region" description="Basic and acidic residues" evidence="13">
    <location>
        <begin position="1744"/>
        <end position="1760"/>
    </location>
</feature>
<feature type="domain" description="S1 motif" evidence="14">
    <location>
        <begin position="491"/>
        <end position="561"/>
    </location>
</feature>
<keyword evidence="4" id="KW-0597">Phosphoprotein</keyword>
<evidence type="ECO:0000256" key="9">
    <source>
        <dbReference type="ARBA" id="ARBA00059726"/>
    </source>
</evidence>
<dbReference type="InterPro" id="IPR055430">
    <property type="entry name" value="HAT_Syf1_CNRKL1_C"/>
</dbReference>
<keyword evidence="8" id="KW-0539">Nucleus</keyword>
<evidence type="ECO:0000256" key="4">
    <source>
        <dbReference type="ARBA" id="ARBA00022553"/>
    </source>
</evidence>
<keyword evidence="5" id="KW-0677">Repeat</keyword>
<feature type="domain" description="S1 motif" evidence="14">
    <location>
        <begin position="581"/>
        <end position="650"/>
    </location>
</feature>
<dbReference type="Pfam" id="PF23231">
    <property type="entry name" value="HAT_Syf1_CNRKL1_C"/>
    <property type="match status" value="1"/>
</dbReference>
<reference evidence="15 16" key="1">
    <citation type="journal article" date="2024" name="Nat. Commun.">
        <title>Phylogenomics reveals the evolutionary origins of lichenization in chlorophyte algae.</title>
        <authorList>
            <person name="Puginier C."/>
            <person name="Libourel C."/>
            <person name="Otte J."/>
            <person name="Skaloud P."/>
            <person name="Haon M."/>
            <person name="Grisel S."/>
            <person name="Petersen M."/>
            <person name="Berrin J.G."/>
            <person name="Delaux P.M."/>
            <person name="Dal Grande F."/>
            <person name="Keller J."/>
        </authorList>
    </citation>
    <scope>NUCLEOTIDE SEQUENCE [LARGE SCALE GENOMIC DNA]</scope>
    <source>
        <strain evidence="15 16">SAG 2145</strain>
    </source>
</reference>
<feature type="domain" description="S1 motif" evidence="14">
    <location>
        <begin position="803"/>
        <end position="872"/>
    </location>
</feature>
<dbReference type="FunFam" id="2.40.50.140:FF:000103">
    <property type="entry name" value="protein RRP5 homolog"/>
    <property type="match status" value="3"/>
</dbReference>
<dbReference type="Pfam" id="PF24685">
    <property type="entry name" value="OB_RRP5_4th"/>
    <property type="match status" value="1"/>
</dbReference>
<sequence>MVGKKRTAEAAAASAGPPQEESFPRGGGDGLSALEHRRTRLEAEAAADRDFLSESQRLKGKRQKASGVLQEAGDEQLAFKQSNTGQRQKYVELLKFKALTPGSRIWGCIASIFRRSLVVSLPHGLRGQVTMEEASDYLGELAERTGAEQAEAEAPHLSQLFHVGQMVRCTVTEVGRGNERIGLQAAQQMQGVDDLPGKGKKHVGLSLRVRRLHSGLTTASLEEGMGLTACVSSIEDHGYILNLGIKGTTAFLPKDDAGAVKPGGFSLQVGTIIECVLTTAKDRRLLHVTADPMIVASATTKEWNGMTIGSLLPGALVNVRVQTVLSDGLAVSFLTFFNGTIDVFHLAQVVPKKDWAAAYSPNQRMRARILFVDPLEKRVCLSLLPHLLAFSLPANFPQPSTLLEDVTIARVDPGLGVLLEAITAVPPTAGYAHISQLADERVEKADKKYRPGQKVKARVLGSRPMDGLATFTLQPSVVGAQFATAAEAAPGAIVSGTILSVEDFGLLVSLTQSIRALVPNVHVSDTAAGGKVKARYRIGQKVTGRILDNDLAAKRITMTLKKSLISSKLPALTTLQDAMPGVRSHGVVTGVQDYGLFISFFGGVSGLAHSSQLGLTPEQSPLQAFKVGEVVKARVIAADPASRRLSLSLVPAKQAAPAASADETQMNGAAPPLKASSTRDTKGAAENGAVVDPLGGLQPGDVVQGQVVQQQAQVAGAAPTWLLRVQAGDGMPLAHAVLSRHHLSDHPAGAAALEPCLAAGSAIGPLLVLERLEAQGLLAVTRKASLVAAASRLPSSVDSLQEHMLLPGYVANVVDDACFVSFLGRLTGRAGLPHLSDTFVSDPRQHFSIGQSVLAQILQVDQEKKRFNISLRPSLCGTSDGGFAKALFEDQELAASLKSAQEGQQGGSTSTLIPIGSLVQGAVADVKPYGLVCDLDPDPDLVGFVAGHQQGSFKGATAGTAISARVLDVNPMDGIVDLSLSARFLAKQACSPKGIPKEATKVRAVVELVKEEYLVVSLPEHGEAIGFAALKDYNFQQQDLRQRYPVGMSIPAASIAQLPSASAGSRLLLNIPLATQAAGRVPGGGRGEKRKREEEIGTLVICEVTAVKPTHLDVSTSAGNIGSINITEMQDPESASPSAIPFASITKGSQLEAVVVGCRAGQDFTSLMEAKGRPKNPQKAAKMMKKLRFGSRGTERLTSVRLQLSARPSVIQQATAGQPLTRKPVDWADVSVGQSLTGYVIKVEGDLIWVTFSEHVRGRMHALDSSNDLKQLMDFEKRLPVGSCVVCTVAQVDVGAHQMELVMETGRDGRTSSEEALHATKGQLVTGFIISVAGSGVLVALGTGISGRVPLTELHDAFVPNALEGLKAGQAVRGSVLQPADKSALSRRAGRHQLLLSLRPSKGAAVGRLKKPVVSTEPGAGPANYESLRAADLSANQQMHGYVKNVTAKGVFVALAANLDAHIKLSNLADGYVEKPAEAFPEGLHVAGRVLSVVGSRVEMTLKTTKATRFSSVEEVPEGALVKGIVKRVEPYGVFVTLEGSTLSGLAHVSQVSDTFVKNIKDLFSVGQEVKAKVLEVDAQKQRLSLGLAPHHIAEADASLLEDGEAGGDADSASGSDLDDDLAADLLKQAAGGPDVGAAGVRKAAADADDNGDGLLDGGMAAVETDDDDDEADAELMAELQREVLAEQVAGGISDEDSEADGETGGAAAAAFDQEAAAAATAAAAEVPAAAETVSKSKRKRQKAQQEAEVRAAELKRMEGASEPSSEEDYERLILATPNSSFVWVKFMAWLISLGEVQRARDTAERALNTIHFREEGEKFNVWVAWLNLENLYGEPAEEAVMGLFRRALAANPQKALYMALINILERSQKAELSLQVLRTACKKFAESVKVWLAHIRHLLVFDDSEASQTVLNRALAALPRRKHIKLLTHTALAEFKLGSPERGRNIYEGVLRSYPKRLDIWSQYLDQEITRGGDRDRTRMLFERAVHLSLPPKKMKFIFQRFLDFEKQHGNATSTAAVKSRALEYAEQNLAG</sequence>
<evidence type="ECO:0000256" key="8">
    <source>
        <dbReference type="ARBA" id="ARBA00023242"/>
    </source>
</evidence>
<feature type="domain" description="S1 motif" evidence="14">
    <location>
        <begin position="1322"/>
        <end position="1399"/>
    </location>
</feature>
<comment type="subcellular location">
    <subcellularLocation>
        <location evidence="1">Nucleus</location>
        <location evidence="1">Nucleolus</location>
    </subcellularLocation>
</comment>
<comment type="function">
    <text evidence="9">Essential for the generation of mature 18S rRNA, specifically necessary for cleavages at sites A0, 1 and 2 of the 47S precursor. Directly interacts with U3 snoRNA.</text>
</comment>
<dbReference type="SUPFAM" id="SSF48452">
    <property type="entry name" value="TPR-like"/>
    <property type="match status" value="2"/>
</dbReference>
<dbReference type="InterPro" id="IPR057302">
    <property type="entry name" value="Rrp5_S1"/>
</dbReference>
<dbReference type="PROSITE" id="PS50126">
    <property type="entry name" value="S1"/>
    <property type="match status" value="11"/>
</dbReference>
<keyword evidence="3" id="KW-0698">rRNA processing</keyword>
<gene>
    <name evidence="15" type="ORF">WJX74_008656</name>
</gene>
<feature type="domain" description="S1 motif" evidence="14">
    <location>
        <begin position="1436"/>
        <end position="1503"/>
    </location>
</feature>
<evidence type="ECO:0000313" key="16">
    <source>
        <dbReference type="Proteomes" id="UP001438707"/>
    </source>
</evidence>
<dbReference type="FunFam" id="2.40.50.140:FF:000148">
    <property type="entry name" value="protein RRP5 homolog isoform X1"/>
    <property type="match status" value="1"/>
</dbReference>
<feature type="domain" description="S1 motif" evidence="14">
    <location>
        <begin position="400"/>
        <end position="474"/>
    </location>
</feature>
<feature type="domain" description="S1 motif" evidence="14">
    <location>
        <begin position="309"/>
        <end position="384"/>
    </location>
</feature>
<feature type="domain" description="S1 motif" evidence="14">
    <location>
        <begin position="102"/>
        <end position="186"/>
    </location>
</feature>
<keyword evidence="7" id="KW-0007">Acetylation</keyword>
<dbReference type="FunFam" id="1.25.40.10:FF:000065">
    <property type="entry name" value="Programmed cell death 11"/>
    <property type="match status" value="1"/>
</dbReference>
<evidence type="ECO:0000313" key="15">
    <source>
        <dbReference type="EMBL" id="KAK9819543.1"/>
    </source>
</evidence>
<evidence type="ECO:0000256" key="5">
    <source>
        <dbReference type="ARBA" id="ARBA00022737"/>
    </source>
</evidence>
<evidence type="ECO:0000256" key="6">
    <source>
        <dbReference type="ARBA" id="ARBA00022843"/>
    </source>
</evidence>
<evidence type="ECO:0000256" key="11">
    <source>
        <dbReference type="ARBA" id="ARBA00067510"/>
    </source>
</evidence>
<evidence type="ECO:0000256" key="7">
    <source>
        <dbReference type="ARBA" id="ARBA00022990"/>
    </source>
</evidence>
<comment type="subunit">
    <text evidence="10">Interacts with NF-kappa-B p50/NFKB1 and NF-kappa-B p65/RELA.</text>
</comment>
<dbReference type="SMART" id="SM00316">
    <property type="entry name" value="S1"/>
    <property type="match status" value="13"/>
</dbReference>
<dbReference type="InterPro" id="IPR057300">
    <property type="entry name" value="OB_Rrp5"/>
</dbReference>
<feature type="region of interest" description="Disordered" evidence="13">
    <location>
        <begin position="656"/>
        <end position="691"/>
    </location>
</feature>
<dbReference type="InterPro" id="IPR057301">
    <property type="entry name" value="Rrp5_OB_4th"/>
</dbReference>
<dbReference type="InterPro" id="IPR003029">
    <property type="entry name" value="S1_domain"/>
</dbReference>
<keyword evidence="2" id="KW-1017">Isopeptide bond</keyword>
<dbReference type="PANTHER" id="PTHR23270">
    <property type="entry name" value="PROGRAMMED CELL DEATH PROTEIN 11 PRE-RRNA PROCESSING PROTEIN RRP5"/>
    <property type="match status" value="1"/>
</dbReference>
<protein>
    <recommendedName>
        <fullName evidence="11">Protein RRP5 homolog</fullName>
    </recommendedName>
    <alternativeName>
        <fullName evidence="12">Programmed cell death protein 11</fullName>
    </alternativeName>
</protein>
<dbReference type="Gene3D" id="1.25.40.10">
    <property type="entry name" value="Tetratricopeptide repeat domain"/>
    <property type="match status" value="2"/>
</dbReference>
<dbReference type="PANTHER" id="PTHR23270:SF10">
    <property type="entry name" value="PROTEIN RRP5 HOMOLOG"/>
    <property type="match status" value="1"/>
</dbReference>
<dbReference type="SMART" id="SM00386">
    <property type="entry name" value="HAT"/>
    <property type="match status" value="4"/>
</dbReference>
<dbReference type="InterPro" id="IPR045209">
    <property type="entry name" value="Rrp5"/>
</dbReference>
<organism evidence="15 16">
    <name type="scientific">Apatococcus lobatus</name>
    <dbReference type="NCBI Taxonomy" id="904363"/>
    <lineage>
        <taxon>Eukaryota</taxon>
        <taxon>Viridiplantae</taxon>
        <taxon>Chlorophyta</taxon>
        <taxon>core chlorophytes</taxon>
        <taxon>Trebouxiophyceae</taxon>
        <taxon>Chlorellales</taxon>
        <taxon>Chlorellaceae</taxon>
        <taxon>Apatococcus</taxon>
    </lineage>
</organism>
<dbReference type="Pfam" id="PF00575">
    <property type="entry name" value="S1"/>
    <property type="match status" value="4"/>
</dbReference>
<keyword evidence="6" id="KW-0832">Ubl conjugation</keyword>
<keyword evidence="16" id="KW-1185">Reference proteome</keyword>
<dbReference type="Gene3D" id="2.40.50.140">
    <property type="entry name" value="Nucleic acid-binding proteins"/>
    <property type="match status" value="10"/>
</dbReference>
<dbReference type="InterPro" id="IPR012340">
    <property type="entry name" value="NA-bd_OB-fold"/>
</dbReference>
<comment type="caution">
    <text evidence="15">The sequence shown here is derived from an EMBL/GenBank/DDBJ whole genome shotgun (WGS) entry which is preliminary data.</text>
</comment>
<evidence type="ECO:0000256" key="10">
    <source>
        <dbReference type="ARBA" id="ARBA00062488"/>
    </source>
</evidence>
<feature type="compositionally biased region" description="Basic and acidic residues" evidence="13">
    <location>
        <begin position="34"/>
        <end position="52"/>
    </location>
</feature>
<evidence type="ECO:0000256" key="2">
    <source>
        <dbReference type="ARBA" id="ARBA00022499"/>
    </source>
</evidence>
<name>A0AAW1QDR6_9CHLO</name>
<feature type="domain" description="S1 motif" evidence="14">
    <location>
        <begin position="916"/>
        <end position="981"/>
    </location>
</feature>
<feature type="region of interest" description="Disordered" evidence="13">
    <location>
        <begin position="1732"/>
        <end position="1768"/>
    </location>
</feature>
<dbReference type="GO" id="GO:0032040">
    <property type="term" value="C:small-subunit processome"/>
    <property type="evidence" value="ECO:0007669"/>
    <property type="project" value="TreeGrafter"/>
</dbReference>
<dbReference type="CDD" id="cd05695">
    <property type="entry name" value="S1_Rrp5_repeat_hs3"/>
    <property type="match status" value="1"/>
</dbReference>
<dbReference type="SUPFAM" id="SSF50249">
    <property type="entry name" value="Nucleic acid-binding proteins"/>
    <property type="match status" value="12"/>
</dbReference>
<feature type="region of interest" description="Disordered" evidence="13">
    <location>
        <begin position="1"/>
        <end position="69"/>
    </location>
</feature>
<dbReference type="InterPro" id="IPR011990">
    <property type="entry name" value="TPR-like_helical_dom_sf"/>
</dbReference>
<dbReference type="GO" id="GO:0003723">
    <property type="term" value="F:RNA binding"/>
    <property type="evidence" value="ECO:0007669"/>
    <property type="project" value="TreeGrafter"/>
</dbReference>
<feature type="domain" description="S1 motif" evidence="14">
    <location>
        <begin position="1233"/>
        <end position="1304"/>
    </location>
</feature>
<evidence type="ECO:0000256" key="13">
    <source>
        <dbReference type="SAM" id="MobiDB-lite"/>
    </source>
</evidence>
<proteinExistence type="predicted"/>
<feature type="region of interest" description="Disordered" evidence="13">
    <location>
        <begin position="1647"/>
        <end position="1671"/>
    </location>
</feature>
<feature type="domain" description="S1 motif" evidence="14">
    <location>
        <begin position="1519"/>
        <end position="1589"/>
    </location>
</feature>
<dbReference type="Pfam" id="PF24682">
    <property type="entry name" value="OB_RRP5"/>
    <property type="match status" value="1"/>
</dbReference>
<evidence type="ECO:0000256" key="3">
    <source>
        <dbReference type="ARBA" id="ARBA00022552"/>
    </source>
</evidence>
<dbReference type="EMBL" id="JALJOS010000046">
    <property type="protein sequence ID" value="KAK9819543.1"/>
    <property type="molecule type" value="Genomic_DNA"/>
</dbReference>
<dbReference type="Proteomes" id="UP001438707">
    <property type="component" value="Unassembled WGS sequence"/>
</dbReference>
<evidence type="ECO:0000256" key="12">
    <source>
        <dbReference type="ARBA" id="ARBA00080810"/>
    </source>
</evidence>
<evidence type="ECO:0000256" key="1">
    <source>
        <dbReference type="ARBA" id="ARBA00004604"/>
    </source>
</evidence>